<dbReference type="InterPro" id="IPR013783">
    <property type="entry name" value="Ig-like_fold"/>
</dbReference>
<proteinExistence type="predicted"/>
<evidence type="ECO:0000259" key="4">
    <source>
        <dbReference type="Pfam" id="PF00041"/>
    </source>
</evidence>
<feature type="signal peptide" evidence="3">
    <location>
        <begin position="1"/>
        <end position="21"/>
    </location>
</feature>
<comment type="caution">
    <text evidence="5">The sequence shown here is derived from an EMBL/GenBank/DDBJ whole genome shotgun (WGS) entry which is preliminary data.</text>
</comment>
<keyword evidence="1" id="KW-0378">Hydrolase</keyword>
<dbReference type="SUPFAM" id="SSF49265">
    <property type="entry name" value="Fibronectin type III"/>
    <property type="match status" value="1"/>
</dbReference>
<feature type="domain" description="Fibronectin type-III" evidence="4">
    <location>
        <begin position="98"/>
        <end position="171"/>
    </location>
</feature>
<organism evidence="5 6">
    <name type="scientific">Paractinoplanes globisporus</name>
    <dbReference type="NCBI Taxonomy" id="113565"/>
    <lineage>
        <taxon>Bacteria</taxon>
        <taxon>Bacillati</taxon>
        <taxon>Actinomycetota</taxon>
        <taxon>Actinomycetes</taxon>
        <taxon>Micromonosporales</taxon>
        <taxon>Micromonosporaceae</taxon>
        <taxon>Paractinoplanes</taxon>
    </lineage>
</organism>
<evidence type="ECO:0000313" key="6">
    <source>
        <dbReference type="Proteomes" id="UP001602245"/>
    </source>
</evidence>
<keyword evidence="2" id="KW-0624">Polysaccharide degradation</keyword>
<sequence>MRRRWLGMLIFAPLVLGGCKASTVAGPVPSPSGSPWVVTVAGSATPSPAPSGATATPSTFPTGFLPLPSSSATATPTGSPGCPPDTSHGIAGATVVPASTSAAVTFYNPGGGYLVEYRITAISQSLTVGQQRDVGWTVVTPGTGCGFLTATVTGLDPKTNYVFSVDAVTTILGRDGTQAATVARSPVITTT</sequence>
<dbReference type="Proteomes" id="UP001602245">
    <property type="component" value="Unassembled WGS sequence"/>
</dbReference>
<dbReference type="InterPro" id="IPR036116">
    <property type="entry name" value="FN3_sf"/>
</dbReference>
<gene>
    <name evidence="5" type="ORF">ACFY35_34570</name>
</gene>
<evidence type="ECO:0000256" key="3">
    <source>
        <dbReference type="SAM" id="SignalP"/>
    </source>
</evidence>
<accession>A0ABW6WNN2</accession>
<reference evidence="5 6" key="1">
    <citation type="submission" date="2024-10" db="EMBL/GenBank/DDBJ databases">
        <title>The Natural Products Discovery Center: Release of the First 8490 Sequenced Strains for Exploring Actinobacteria Biosynthetic Diversity.</title>
        <authorList>
            <person name="Kalkreuter E."/>
            <person name="Kautsar S.A."/>
            <person name="Yang D."/>
            <person name="Bader C.D."/>
            <person name="Teijaro C.N."/>
            <person name="Fluegel L."/>
            <person name="Davis C.M."/>
            <person name="Simpson J.R."/>
            <person name="Lauterbach L."/>
            <person name="Steele A.D."/>
            <person name="Gui C."/>
            <person name="Meng S."/>
            <person name="Li G."/>
            <person name="Viehrig K."/>
            <person name="Ye F."/>
            <person name="Su P."/>
            <person name="Kiefer A.F."/>
            <person name="Nichols A."/>
            <person name="Cepeda A.J."/>
            <person name="Yan W."/>
            <person name="Fan B."/>
            <person name="Jiang Y."/>
            <person name="Adhikari A."/>
            <person name="Zheng C.-J."/>
            <person name="Schuster L."/>
            <person name="Cowan T.M."/>
            <person name="Smanski M.J."/>
            <person name="Chevrette M.G."/>
            <person name="De Carvalho L.P.S."/>
            <person name="Shen B."/>
        </authorList>
    </citation>
    <scope>NUCLEOTIDE SEQUENCE [LARGE SCALE GENOMIC DNA]</scope>
    <source>
        <strain evidence="5 6">NPDC000087</strain>
    </source>
</reference>
<protein>
    <submittedName>
        <fullName evidence="5">Fibronectin type III domain-containing protein</fullName>
    </submittedName>
</protein>
<dbReference type="Pfam" id="PF00041">
    <property type="entry name" value="fn3"/>
    <property type="match status" value="1"/>
</dbReference>
<dbReference type="EMBL" id="JBIAZU010000006">
    <property type="protein sequence ID" value="MFF5294593.1"/>
    <property type="molecule type" value="Genomic_DNA"/>
</dbReference>
<dbReference type="Gene3D" id="2.60.40.10">
    <property type="entry name" value="Immunoglobulins"/>
    <property type="match status" value="1"/>
</dbReference>
<keyword evidence="2" id="KW-0119">Carbohydrate metabolism</keyword>
<keyword evidence="3" id="KW-0732">Signal</keyword>
<keyword evidence="6" id="KW-1185">Reference proteome</keyword>
<dbReference type="InterPro" id="IPR003961">
    <property type="entry name" value="FN3_dom"/>
</dbReference>
<keyword evidence="1" id="KW-0326">Glycosidase</keyword>
<feature type="chain" id="PRO_5046362714" evidence="3">
    <location>
        <begin position="22"/>
        <end position="191"/>
    </location>
</feature>
<evidence type="ECO:0000256" key="1">
    <source>
        <dbReference type="ARBA" id="ARBA00023295"/>
    </source>
</evidence>
<dbReference type="RefSeq" id="WP_157297136.1">
    <property type="nucleotide sequence ID" value="NZ_JBIAZU010000006.1"/>
</dbReference>
<dbReference type="PROSITE" id="PS51257">
    <property type="entry name" value="PROKAR_LIPOPROTEIN"/>
    <property type="match status" value="1"/>
</dbReference>
<name>A0ABW6WNN2_9ACTN</name>
<evidence type="ECO:0000313" key="5">
    <source>
        <dbReference type="EMBL" id="MFF5294593.1"/>
    </source>
</evidence>
<evidence type="ECO:0000256" key="2">
    <source>
        <dbReference type="ARBA" id="ARBA00023326"/>
    </source>
</evidence>